<dbReference type="InterPro" id="IPR052016">
    <property type="entry name" value="Bact_Sigma-Reg"/>
</dbReference>
<dbReference type="Gene3D" id="3.60.40.10">
    <property type="entry name" value="PPM-type phosphatase domain"/>
    <property type="match status" value="1"/>
</dbReference>
<gene>
    <name evidence="4" type="ORF">FHR36_004334</name>
</gene>
<name>A0ABT1J354_9ACTN</name>
<evidence type="ECO:0000256" key="1">
    <source>
        <dbReference type="ARBA" id="ARBA00022801"/>
    </source>
</evidence>
<dbReference type="RefSeq" id="WP_253799806.1">
    <property type="nucleotide sequence ID" value="NZ_BAAAUB010000076.1"/>
</dbReference>
<sequence>MTPMSAQWPRYVRVAPWLLIVGGLVWNALEPADYWGDPLLAAAAVLAGALLPLRDVIAVGAANIVGILVLTTRDGSLGTRAGWLELANTLFAALLGVWLNRLLARHGRRLATVRSVAEAAQQAVLPDPPERVGELSVAACYRAAQTEALIGGDAYALQDTPYGVRMLIADVRGKGLPAVAAVSVLLGAFRENASREADLVGLADALEGSLGRESAHRGEELRMEGFITALLVEFAPGSAELRVLNCGHPGPYLLDGADGGVRRLDASDPALPLGMGALGLSRPVPDVWPFAPGHTLLLVTDGVTEARDGGGTFYDPVTGLAPLGPFRGPHDALDALVRDVERWTGGPRDDDMALLAVTRHRAPAATGP</sequence>
<reference evidence="4 5" key="1">
    <citation type="submission" date="2022-06" db="EMBL/GenBank/DDBJ databases">
        <title>Sequencing the genomes of 1000 actinobacteria strains.</title>
        <authorList>
            <person name="Klenk H.-P."/>
        </authorList>
    </citation>
    <scope>NUCLEOTIDE SEQUENCE [LARGE SCALE GENOMIC DNA]</scope>
    <source>
        <strain evidence="4 5">DSM 41656</strain>
    </source>
</reference>
<dbReference type="EMBL" id="JAMZDX010000004">
    <property type="protein sequence ID" value="MCP2311171.1"/>
    <property type="molecule type" value="Genomic_DNA"/>
</dbReference>
<accession>A0ABT1J354</accession>
<evidence type="ECO:0000313" key="5">
    <source>
        <dbReference type="Proteomes" id="UP001206483"/>
    </source>
</evidence>
<feature type="transmembrane region" description="Helical" evidence="2">
    <location>
        <begin position="82"/>
        <end position="99"/>
    </location>
</feature>
<keyword evidence="2" id="KW-0472">Membrane</keyword>
<dbReference type="InterPro" id="IPR036457">
    <property type="entry name" value="PPM-type-like_dom_sf"/>
</dbReference>
<evidence type="ECO:0000256" key="2">
    <source>
        <dbReference type="SAM" id="Phobius"/>
    </source>
</evidence>
<dbReference type="SUPFAM" id="SSF81606">
    <property type="entry name" value="PP2C-like"/>
    <property type="match status" value="1"/>
</dbReference>
<feature type="transmembrane region" description="Helical" evidence="2">
    <location>
        <begin position="41"/>
        <end position="70"/>
    </location>
</feature>
<proteinExistence type="predicted"/>
<evidence type="ECO:0000259" key="3">
    <source>
        <dbReference type="SMART" id="SM00331"/>
    </source>
</evidence>
<dbReference type="Pfam" id="PF07228">
    <property type="entry name" value="SpoIIE"/>
    <property type="match status" value="1"/>
</dbReference>
<feature type="transmembrane region" description="Helical" evidence="2">
    <location>
        <begin position="12"/>
        <end position="29"/>
    </location>
</feature>
<dbReference type="PANTHER" id="PTHR43156:SF2">
    <property type="entry name" value="STAGE II SPORULATION PROTEIN E"/>
    <property type="match status" value="1"/>
</dbReference>
<dbReference type="InterPro" id="IPR001932">
    <property type="entry name" value="PPM-type_phosphatase-like_dom"/>
</dbReference>
<dbReference type="SMART" id="SM00331">
    <property type="entry name" value="PP2C_SIG"/>
    <property type="match status" value="1"/>
</dbReference>
<keyword evidence="5" id="KW-1185">Reference proteome</keyword>
<keyword evidence="2" id="KW-1133">Transmembrane helix</keyword>
<keyword evidence="1" id="KW-0378">Hydrolase</keyword>
<protein>
    <submittedName>
        <fullName evidence="4">Serine phosphatase RsbU (Regulator of sigma subunit)</fullName>
    </submittedName>
</protein>
<evidence type="ECO:0000313" key="4">
    <source>
        <dbReference type="EMBL" id="MCP2311171.1"/>
    </source>
</evidence>
<keyword evidence="2" id="KW-0812">Transmembrane</keyword>
<dbReference type="PANTHER" id="PTHR43156">
    <property type="entry name" value="STAGE II SPORULATION PROTEIN E-RELATED"/>
    <property type="match status" value="1"/>
</dbReference>
<organism evidence="4 5">
    <name type="scientific">Kitasatospora paracochleata</name>
    <dbReference type="NCBI Taxonomy" id="58354"/>
    <lineage>
        <taxon>Bacteria</taxon>
        <taxon>Bacillati</taxon>
        <taxon>Actinomycetota</taxon>
        <taxon>Actinomycetes</taxon>
        <taxon>Kitasatosporales</taxon>
        <taxon>Streptomycetaceae</taxon>
        <taxon>Kitasatospora</taxon>
    </lineage>
</organism>
<dbReference type="Proteomes" id="UP001206483">
    <property type="component" value="Unassembled WGS sequence"/>
</dbReference>
<feature type="domain" description="PPM-type phosphatase" evidence="3">
    <location>
        <begin position="135"/>
        <end position="359"/>
    </location>
</feature>
<comment type="caution">
    <text evidence="4">The sequence shown here is derived from an EMBL/GenBank/DDBJ whole genome shotgun (WGS) entry which is preliminary data.</text>
</comment>